<name>A0A5K1J0A9_9ACTN</name>
<evidence type="ECO:0008006" key="3">
    <source>
        <dbReference type="Google" id="ProtNLM"/>
    </source>
</evidence>
<sequence length="149" mass="16841">MGTLDAVRLFYLEGEARMAQSQNSKVDLATPATCLMGLTSHGNVMVGNKAFEYYNERNPEDFIQIPWNEVDYIAAEVLRGTKKITRFAIFTKDNGHFTFSTRDDKETLRAVRKYVDEDKLVRSPDFIDVTTKGAKSIPGIIKSLFHIGD</sequence>
<evidence type="ECO:0000313" key="1">
    <source>
        <dbReference type="EMBL" id="VWL95618.1"/>
    </source>
</evidence>
<proteinExistence type="predicted"/>
<dbReference type="InterPro" id="IPR010360">
    <property type="entry name" value="DUF956"/>
</dbReference>
<organism evidence="1 2">
    <name type="scientific">Collinsella aerofaciens</name>
    <dbReference type="NCBI Taxonomy" id="74426"/>
    <lineage>
        <taxon>Bacteria</taxon>
        <taxon>Bacillati</taxon>
        <taxon>Actinomycetota</taxon>
        <taxon>Coriobacteriia</taxon>
        <taxon>Coriobacteriales</taxon>
        <taxon>Coriobacteriaceae</taxon>
        <taxon>Collinsella</taxon>
    </lineage>
</organism>
<dbReference type="AlphaFoldDB" id="A0A5K1J0A9"/>
<dbReference type="Pfam" id="PF06115">
    <property type="entry name" value="DUF956"/>
    <property type="match status" value="1"/>
</dbReference>
<reference evidence="1 2" key="1">
    <citation type="submission" date="2019-10" db="EMBL/GenBank/DDBJ databases">
        <authorList>
            <person name="Wolf R A."/>
        </authorList>
    </citation>
    <scope>NUCLEOTIDE SEQUENCE [LARGE SCALE GENOMIC DNA]</scope>
    <source>
        <strain evidence="1">Collinsella_aerofaciens_MC2</strain>
    </source>
</reference>
<gene>
    <name evidence="1" type="ORF">KCJAJFAP_00230</name>
</gene>
<dbReference type="EMBL" id="CABWIE010000019">
    <property type="protein sequence ID" value="VWL95618.1"/>
    <property type="molecule type" value="Genomic_DNA"/>
</dbReference>
<evidence type="ECO:0000313" key="2">
    <source>
        <dbReference type="Proteomes" id="UP000361836"/>
    </source>
</evidence>
<keyword evidence="2" id="KW-1185">Reference proteome</keyword>
<protein>
    <recommendedName>
        <fullName evidence="3">DUF956 family protein</fullName>
    </recommendedName>
</protein>
<accession>A0A5K1J0A9</accession>
<dbReference type="Proteomes" id="UP000361836">
    <property type="component" value="Unassembled WGS sequence"/>
</dbReference>